<dbReference type="GO" id="GO:0004748">
    <property type="term" value="F:ribonucleoside-diphosphate reductase activity, thioredoxin disulfide as acceptor"/>
    <property type="evidence" value="ECO:0007669"/>
    <property type="project" value="UniProtKB-EC"/>
</dbReference>
<dbReference type="InterPro" id="IPR006141">
    <property type="entry name" value="Intein_N"/>
</dbReference>
<comment type="function">
    <text evidence="12">Catalyzes the reduction of ribonucleotides to deoxyribonucleotides. May function to provide a pool of deoxyribonucleotide precursors for DNA repair during oxygen limitation and/or for immediate growth after restoration of oxygen.</text>
</comment>
<dbReference type="GO" id="GO:0000166">
    <property type="term" value="F:nucleotide binding"/>
    <property type="evidence" value="ECO:0007669"/>
    <property type="project" value="UniProtKB-KW"/>
</dbReference>
<keyword evidence="11" id="KW-0170">Cobalt</keyword>
<name>A0A2M7QA03_9BACT</name>
<evidence type="ECO:0000256" key="4">
    <source>
        <dbReference type="ARBA" id="ARBA00014409"/>
    </source>
</evidence>
<evidence type="ECO:0000256" key="8">
    <source>
        <dbReference type="ARBA" id="ARBA00022813"/>
    </source>
</evidence>
<dbReference type="InterPro" id="IPR006142">
    <property type="entry name" value="INTEIN"/>
</dbReference>
<dbReference type="PANTHER" id="PTHR43371">
    <property type="entry name" value="VITAMIN B12-DEPENDENT RIBONUCLEOTIDE REDUCTASE"/>
    <property type="match status" value="1"/>
</dbReference>
<feature type="coiled-coil region" evidence="15">
    <location>
        <begin position="1075"/>
        <end position="1102"/>
    </location>
</feature>
<dbReference type="Pfam" id="PF12637">
    <property type="entry name" value="TSCPD"/>
    <property type="match status" value="1"/>
</dbReference>
<sequence>MLPERSRQPQRLSAGLKFSRLFTRAEVHPYDQVEWERRDAVIKNEKGQTVFEQRGVEVPKSWSQSATNIVTSKYFRGEIGKPEREYSVRQMVDRVAQTIAHWGRQDGYFASEEDATVFEAELTSILVNQRAAFNSPVWFNVGVSPRPQCSACFINSVRDDMRSILNLAVTEGMLFKYGSGTGTNLSSLRSSKELLANSSGKSSGPVSFMKGFDAFAGVIKSGGKTRRAAKMVILNVDHPDIEDFVECKIREERKAKQLIKAGYDASMDGDAYSSVFFQNANNSVRVTDDFMGAVVDGHEWTTRAVTTGQVMGSMPAKSLFRKISQAAWECGDPGLQFDSMANRWNPVPNSGRINASNPCVTGDTLVATSDGWRRIDSLLDGPMSTIGSDGQAHGTGPAFSTGTKPVYRLTTRAGFELKLTADHRVLTSNRGDVPACELTKDDMVLLGRPGFGSAELDQRLGEFLGLLVGDGCISGEQRTAALTLSPDESAVAERVHARLTEYRQEKAADGRAARETEVTKPQGTLRINTSAKCVTDELDRLAVLDRGSQAKEFMPDVFDLDEGSLAAVLRGLFTADGTVANYADKSQYVGLDSVSLGLLGQVQLLLMAFGIKSNIYRDRRVIGQTTALLPDGQGGSREYEVSQIHSLRISCSSRLAFEKRIGFVAGSVKVDRLSAMNREVGTHEDRFEDQVESFDYLGEEPVYDLTEPDTSHFVASGLVVHNCSEYMFLDDSACNLSSLNLLKFVRSDGSFDTGSFRQASEVMITAMEILVGNSSYPTPSIEENSYDFRALGIGYANLGALLMSYGLAYDSDDGRNFAAAVTALLTACSYRQSARVASVLGPFRYYRMNEESFLRIIGMHRDYAHAIRPAGVSGELVDEVKRSWDAALEEGMTHGFRNAQISLLAPTGTIGFLMDCDTTGIEPDIALVKYKWLVGGGLMKIVNGTVRPALVRLGYGDGQIVDIMKFLDENDTIEGAPHLKDEHLSVFDCAFRPAKGQRCINYMGHIRMMSAVQPFLSGAISKTVNLPSEATVEDVEDAYLEAWRLGLKSIAVYRDGSKGQQVLTTSVDQDRKVSGAEAARELAAANEEINGLRKDLEAAMSRTRLDRRPLRRHLPDERRSVTHKFSIAGHEGYITVGLYDDGTPGEMFIRMAKGGSVISGLIDAFATTTSIALQYGVPLKVLVNKFVHLRFEPSGFTSNPNIRIAKSIVDYLFRWLALKFLPLEDQMAVGVNIDAPILAEAGREDVEASLDTVMDDSSVLNGDPVVPSAKQMNIDEGRKGSGAAGPSSDSRSPDALADRSEPSSNSLTMGFDIQSDAPPCDTCGAIMVRNGACYKCLNCGGTSGCS</sequence>
<dbReference type="InterPro" id="IPR003587">
    <property type="entry name" value="Hint_dom_N"/>
</dbReference>
<keyword evidence="7" id="KW-0547">Nucleotide-binding</keyword>
<protein>
    <recommendedName>
        <fullName evidence="4">Vitamin B12-dependent ribonucleotide reductase</fullName>
        <ecNumber evidence="3">1.17.4.1</ecNumber>
    </recommendedName>
    <alternativeName>
        <fullName evidence="13">Ribonucleoside-diphosphate reductase NrdJ</fullName>
    </alternativeName>
</protein>
<dbReference type="GO" id="GO:0050897">
    <property type="term" value="F:cobalt ion binding"/>
    <property type="evidence" value="ECO:0007669"/>
    <property type="project" value="InterPro"/>
</dbReference>
<proteinExistence type="inferred from homology"/>
<dbReference type="SMART" id="SM00306">
    <property type="entry name" value="HintN"/>
    <property type="match status" value="1"/>
</dbReference>
<dbReference type="Pfam" id="PF14890">
    <property type="entry name" value="Intein_splicing"/>
    <property type="match status" value="1"/>
</dbReference>
<dbReference type="SUPFAM" id="SSF51294">
    <property type="entry name" value="Hedgehog/intein (Hint) domain"/>
    <property type="match status" value="1"/>
</dbReference>
<dbReference type="NCBIfam" id="TIGR01443">
    <property type="entry name" value="intein_Cterm"/>
    <property type="match status" value="1"/>
</dbReference>
<dbReference type="InterPro" id="IPR013678">
    <property type="entry name" value="RNR_2_N"/>
</dbReference>
<dbReference type="Pfam" id="PF08471">
    <property type="entry name" value="Ribonuc_red_2_N"/>
    <property type="match status" value="1"/>
</dbReference>
<evidence type="ECO:0000313" key="18">
    <source>
        <dbReference type="EMBL" id="PIY61977.1"/>
    </source>
</evidence>
<dbReference type="GO" id="GO:0071897">
    <property type="term" value="P:DNA biosynthetic process"/>
    <property type="evidence" value="ECO:0007669"/>
    <property type="project" value="UniProtKB-KW"/>
</dbReference>
<feature type="region of interest" description="Disordered" evidence="16">
    <location>
        <begin position="1257"/>
        <end position="1310"/>
    </location>
</feature>
<keyword evidence="10" id="KW-0560">Oxidoreductase</keyword>
<evidence type="ECO:0000256" key="12">
    <source>
        <dbReference type="ARBA" id="ARBA00025437"/>
    </source>
</evidence>
<reference evidence="19" key="1">
    <citation type="submission" date="2017-09" db="EMBL/GenBank/DDBJ databases">
        <title>Depth-based differentiation of microbial function through sediment-hosted aquifers and enrichment of novel symbionts in the deep terrestrial subsurface.</title>
        <authorList>
            <person name="Probst A.J."/>
            <person name="Ladd B."/>
            <person name="Jarett J.K."/>
            <person name="Geller-Mcgrath D.E."/>
            <person name="Sieber C.M.K."/>
            <person name="Emerson J.B."/>
            <person name="Anantharaman K."/>
            <person name="Thomas B.C."/>
            <person name="Malmstrom R."/>
            <person name="Stieglmeier M."/>
            <person name="Klingl A."/>
            <person name="Woyke T."/>
            <person name="Ryan C.M."/>
            <person name="Banfield J.F."/>
        </authorList>
    </citation>
    <scope>NUCLEOTIDE SEQUENCE [LARGE SCALE GENOMIC DNA]</scope>
</reference>
<dbReference type="PROSITE" id="PS50817">
    <property type="entry name" value="INTEIN_N_TER"/>
    <property type="match status" value="1"/>
</dbReference>
<evidence type="ECO:0000256" key="13">
    <source>
        <dbReference type="ARBA" id="ARBA00033050"/>
    </source>
</evidence>
<evidence type="ECO:0000256" key="7">
    <source>
        <dbReference type="ARBA" id="ARBA00022741"/>
    </source>
</evidence>
<dbReference type="SUPFAM" id="SSF51998">
    <property type="entry name" value="PFL-like glycyl radical enzymes"/>
    <property type="match status" value="1"/>
</dbReference>
<keyword evidence="15" id="KW-0175">Coiled coil</keyword>
<evidence type="ECO:0000259" key="17">
    <source>
        <dbReference type="PROSITE" id="PS50819"/>
    </source>
</evidence>
<evidence type="ECO:0000313" key="19">
    <source>
        <dbReference type="Proteomes" id="UP000230973"/>
    </source>
</evidence>
<dbReference type="PRINTS" id="PR00379">
    <property type="entry name" value="INTEIN"/>
</dbReference>
<dbReference type="InterPro" id="IPR027434">
    <property type="entry name" value="Homing_endonucl"/>
</dbReference>
<dbReference type="GO" id="GO:0031419">
    <property type="term" value="F:cobalamin binding"/>
    <property type="evidence" value="ECO:0007669"/>
    <property type="project" value="UniProtKB-KW"/>
</dbReference>
<dbReference type="SMART" id="SM00305">
    <property type="entry name" value="HintC"/>
    <property type="match status" value="1"/>
</dbReference>
<dbReference type="InterPro" id="IPR036844">
    <property type="entry name" value="Hint_dom_sf"/>
</dbReference>
<evidence type="ECO:0000256" key="9">
    <source>
        <dbReference type="ARBA" id="ARBA00023000"/>
    </source>
</evidence>
<dbReference type="EMBL" id="PFLC01000058">
    <property type="protein sequence ID" value="PIY61977.1"/>
    <property type="molecule type" value="Genomic_DNA"/>
</dbReference>
<keyword evidence="6" id="KW-0237">DNA synthesis</keyword>
<dbReference type="Gene3D" id="3.10.28.10">
    <property type="entry name" value="Homing endonucleases"/>
    <property type="match status" value="1"/>
</dbReference>
<dbReference type="Proteomes" id="UP000230973">
    <property type="component" value="Unassembled WGS sequence"/>
</dbReference>
<dbReference type="InterPro" id="IPR050862">
    <property type="entry name" value="RdRp_reductase_class-2"/>
</dbReference>
<dbReference type="GO" id="GO:0016539">
    <property type="term" value="P:intein-mediated protein splicing"/>
    <property type="evidence" value="ECO:0007669"/>
    <property type="project" value="InterPro"/>
</dbReference>
<dbReference type="EC" id="1.17.4.1" evidence="3"/>
<keyword evidence="5" id="KW-0846">Cobalamin</keyword>
<evidence type="ECO:0000256" key="2">
    <source>
        <dbReference type="ARBA" id="ARBA00007405"/>
    </source>
</evidence>
<feature type="domain" description="DOD-type homing endonuclease" evidence="17">
    <location>
        <begin position="463"/>
        <end position="611"/>
    </location>
</feature>
<evidence type="ECO:0000256" key="15">
    <source>
        <dbReference type="SAM" id="Coils"/>
    </source>
</evidence>
<dbReference type="SUPFAM" id="SSF55608">
    <property type="entry name" value="Homing endonucleases"/>
    <property type="match status" value="1"/>
</dbReference>
<gene>
    <name evidence="18" type="ORF">COY93_04385</name>
</gene>
<evidence type="ECO:0000256" key="14">
    <source>
        <dbReference type="ARBA" id="ARBA00047754"/>
    </source>
</evidence>
<evidence type="ECO:0000256" key="6">
    <source>
        <dbReference type="ARBA" id="ARBA00022634"/>
    </source>
</evidence>
<comment type="similarity">
    <text evidence="2">Belongs to the ribonucleoside diphosphate reductase class-2 family.</text>
</comment>
<dbReference type="InterPro" id="IPR000788">
    <property type="entry name" value="RNR_lg_C"/>
</dbReference>
<dbReference type="InterPro" id="IPR024434">
    <property type="entry name" value="TSCPD_dom"/>
</dbReference>
<organism evidence="18 19">
    <name type="scientific">Candidatus Uhrbacteria bacterium CG_4_10_14_0_8_um_filter_58_22</name>
    <dbReference type="NCBI Taxonomy" id="1975029"/>
    <lineage>
        <taxon>Bacteria</taxon>
        <taxon>Candidatus Uhriibacteriota</taxon>
    </lineage>
</organism>
<accession>A0A2M7QA03</accession>
<evidence type="ECO:0000256" key="10">
    <source>
        <dbReference type="ARBA" id="ARBA00023002"/>
    </source>
</evidence>
<comment type="cofactor">
    <cofactor evidence="1">
        <name>adenosylcob(III)alamin</name>
        <dbReference type="ChEBI" id="CHEBI:18408"/>
    </cofactor>
</comment>
<evidence type="ECO:0000256" key="11">
    <source>
        <dbReference type="ARBA" id="ARBA00023285"/>
    </source>
</evidence>
<dbReference type="GO" id="GO:0004519">
    <property type="term" value="F:endonuclease activity"/>
    <property type="evidence" value="ECO:0007669"/>
    <property type="project" value="InterPro"/>
</dbReference>
<keyword evidence="8" id="KW-0068">Autocatalytic cleavage</keyword>
<dbReference type="InterPro" id="IPR004860">
    <property type="entry name" value="LAGLIDADG_dom"/>
</dbReference>
<dbReference type="Pfam" id="PF02867">
    <property type="entry name" value="Ribonuc_red_lgC"/>
    <property type="match status" value="1"/>
</dbReference>
<evidence type="ECO:0000256" key="3">
    <source>
        <dbReference type="ARBA" id="ARBA00012274"/>
    </source>
</evidence>
<dbReference type="Gene3D" id="3.20.70.20">
    <property type="match status" value="2"/>
</dbReference>
<dbReference type="PANTHER" id="PTHR43371:SF1">
    <property type="entry name" value="RIBONUCLEOSIDE-DIPHOSPHATE REDUCTASE"/>
    <property type="match status" value="1"/>
</dbReference>
<comment type="catalytic activity">
    <reaction evidence="14">
        <text>a 2'-deoxyribonucleoside 5'-diphosphate + [thioredoxin]-disulfide + H2O = a ribonucleoside 5'-diphosphate + [thioredoxin]-dithiol</text>
        <dbReference type="Rhea" id="RHEA:23252"/>
        <dbReference type="Rhea" id="RHEA-COMP:10698"/>
        <dbReference type="Rhea" id="RHEA-COMP:10700"/>
        <dbReference type="ChEBI" id="CHEBI:15377"/>
        <dbReference type="ChEBI" id="CHEBI:29950"/>
        <dbReference type="ChEBI" id="CHEBI:50058"/>
        <dbReference type="ChEBI" id="CHEBI:57930"/>
        <dbReference type="ChEBI" id="CHEBI:73316"/>
        <dbReference type="EC" id="1.17.4.1"/>
    </reaction>
</comment>
<comment type="caution">
    <text evidence="18">The sequence shown here is derived from an EMBL/GenBank/DDBJ whole genome shotgun (WGS) entry which is preliminary data.</text>
</comment>
<dbReference type="Gene3D" id="2.170.16.10">
    <property type="entry name" value="Hedgehog/Intein (Hint) domain"/>
    <property type="match status" value="2"/>
</dbReference>
<evidence type="ECO:0000256" key="16">
    <source>
        <dbReference type="SAM" id="MobiDB-lite"/>
    </source>
</evidence>
<dbReference type="Pfam" id="PF14528">
    <property type="entry name" value="LAGLIDADG_3"/>
    <property type="match status" value="1"/>
</dbReference>
<dbReference type="PROSITE" id="PS50819">
    <property type="entry name" value="INTEIN_ENDONUCLEASE"/>
    <property type="match status" value="1"/>
</dbReference>
<dbReference type="InterPro" id="IPR003586">
    <property type="entry name" value="Hint_dom_C"/>
</dbReference>
<evidence type="ECO:0000256" key="1">
    <source>
        <dbReference type="ARBA" id="ARBA00001922"/>
    </source>
</evidence>
<dbReference type="PROSITE" id="PS50818">
    <property type="entry name" value="INTEIN_C_TER"/>
    <property type="match status" value="1"/>
</dbReference>
<keyword evidence="9" id="KW-0651">Protein splicing</keyword>
<evidence type="ECO:0000256" key="5">
    <source>
        <dbReference type="ARBA" id="ARBA00022628"/>
    </source>
</evidence>
<dbReference type="InterPro" id="IPR004042">
    <property type="entry name" value="Intein_endonuc_central"/>
</dbReference>
<dbReference type="CDD" id="cd00081">
    <property type="entry name" value="Hint"/>
    <property type="match status" value="1"/>
</dbReference>
<dbReference type="InterPro" id="IPR030934">
    <property type="entry name" value="Intein_C"/>
</dbReference>